<feature type="region of interest" description="Disordered" evidence="1">
    <location>
        <begin position="1"/>
        <end position="21"/>
    </location>
</feature>
<proteinExistence type="predicted"/>
<evidence type="ECO:0000259" key="2">
    <source>
        <dbReference type="PROSITE" id="PS51708"/>
    </source>
</evidence>
<reference evidence="3 4" key="1">
    <citation type="submission" date="2024-06" db="EMBL/GenBank/DDBJ databases">
        <title>The Natural Products Discovery Center: Release of the First 8490 Sequenced Strains for Exploring Actinobacteria Biosynthetic Diversity.</title>
        <authorList>
            <person name="Kalkreuter E."/>
            <person name="Kautsar S.A."/>
            <person name="Yang D."/>
            <person name="Bader C.D."/>
            <person name="Teijaro C.N."/>
            <person name="Fluegel L."/>
            <person name="Davis C.M."/>
            <person name="Simpson J.R."/>
            <person name="Lauterbach L."/>
            <person name="Steele A.D."/>
            <person name="Gui C."/>
            <person name="Meng S."/>
            <person name="Li G."/>
            <person name="Viehrig K."/>
            <person name="Ye F."/>
            <person name="Su P."/>
            <person name="Kiefer A.F."/>
            <person name="Nichols A."/>
            <person name="Cepeda A.J."/>
            <person name="Yan W."/>
            <person name="Fan B."/>
            <person name="Jiang Y."/>
            <person name="Adhikari A."/>
            <person name="Zheng C.-J."/>
            <person name="Schuster L."/>
            <person name="Cowan T.M."/>
            <person name="Smanski M.J."/>
            <person name="Chevrette M.G."/>
            <person name="De Carvalho L.P.S."/>
            <person name="Shen B."/>
        </authorList>
    </citation>
    <scope>NUCLEOTIDE SEQUENCE [LARGE SCALE GENOMIC DNA]</scope>
    <source>
        <strain evidence="3 4">NPDC048117</strain>
    </source>
</reference>
<protein>
    <submittedName>
        <fullName evidence="3">CHAD domain-containing protein</fullName>
    </submittedName>
</protein>
<evidence type="ECO:0000313" key="4">
    <source>
        <dbReference type="Proteomes" id="UP001551584"/>
    </source>
</evidence>
<dbReference type="InterPro" id="IPR038186">
    <property type="entry name" value="CHAD_dom_sf"/>
</dbReference>
<dbReference type="SMART" id="SM00880">
    <property type="entry name" value="CHAD"/>
    <property type="match status" value="1"/>
</dbReference>
<dbReference type="RefSeq" id="WP_359276448.1">
    <property type="nucleotide sequence ID" value="NZ_JBEZNA010000079.1"/>
</dbReference>
<dbReference type="PROSITE" id="PS51708">
    <property type="entry name" value="CHAD"/>
    <property type="match status" value="1"/>
</dbReference>
<feature type="compositionally biased region" description="Basic and acidic residues" evidence="1">
    <location>
        <begin position="1"/>
        <end position="10"/>
    </location>
</feature>
<keyword evidence="4" id="KW-1185">Reference proteome</keyword>
<sequence length="342" mass="35851">MAQQHPDVRHPGAPYADARPLDAGAPYADARPLDAGAPYADARPLDAGVPAPVLTAYLRAQGAEFLRALAAWAGGGPAQGGEADAAPVLRGTARRIGATLHTFHGAFDPAWSTGLRRELAWFSGTLAQERLHAATLRRLQAALQEPQGDLGTARAAALLERRLTLARGRAHSAVLEALGSARFHALADAVALLGGDVPLRGGAAVEPQDLASATEQQLADAVTALPAEPETGPCPVPPGDGDAAWHQVRSLLRLHRYALEALGLPVPSRLTAAARTLDRHRDAAEAASVAADAARTPRIAPATAYALGNLHAHQRHEALAARRAFHRTWQSVPRSRNTVTVP</sequence>
<gene>
    <name evidence="3" type="ORF">AB0D95_25390</name>
</gene>
<dbReference type="InterPro" id="IPR007899">
    <property type="entry name" value="CHAD_dom"/>
</dbReference>
<evidence type="ECO:0000313" key="3">
    <source>
        <dbReference type="EMBL" id="MEU9580558.1"/>
    </source>
</evidence>
<accession>A0ABV3EWE8</accession>
<organism evidence="3 4">
    <name type="scientific">Streptomyces chilikensis</name>
    <dbReference type="NCBI Taxonomy" id="1194079"/>
    <lineage>
        <taxon>Bacteria</taxon>
        <taxon>Bacillati</taxon>
        <taxon>Actinomycetota</taxon>
        <taxon>Actinomycetes</taxon>
        <taxon>Kitasatosporales</taxon>
        <taxon>Streptomycetaceae</taxon>
        <taxon>Streptomyces</taxon>
    </lineage>
</organism>
<dbReference type="Proteomes" id="UP001551584">
    <property type="component" value="Unassembled WGS sequence"/>
</dbReference>
<comment type="caution">
    <text evidence="3">The sequence shown here is derived from an EMBL/GenBank/DDBJ whole genome shotgun (WGS) entry which is preliminary data.</text>
</comment>
<dbReference type="Pfam" id="PF05235">
    <property type="entry name" value="CHAD"/>
    <property type="match status" value="1"/>
</dbReference>
<dbReference type="EMBL" id="JBEZNA010000079">
    <property type="protein sequence ID" value="MEU9580558.1"/>
    <property type="molecule type" value="Genomic_DNA"/>
</dbReference>
<dbReference type="Gene3D" id="1.40.20.10">
    <property type="entry name" value="CHAD domain"/>
    <property type="match status" value="1"/>
</dbReference>
<name>A0ABV3EWE8_9ACTN</name>
<evidence type="ECO:0000256" key="1">
    <source>
        <dbReference type="SAM" id="MobiDB-lite"/>
    </source>
</evidence>
<feature type="domain" description="CHAD" evidence="2">
    <location>
        <begin position="47"/>
        <end position="334"/>
    </location>
</feature>